<sequence length="354" mass="40534">MAEHMQNIIVVANKQGRHFPQNVEEGYNVMKEMQQVYRSIDPADKEEKNRFDTLQENILELQKEFGIVLPDPKLVDNEVQISDSPVGGCGMYDLYPGTYLGREVWCKKLCYGDPHGKAMMRFRREIDIWSKLWKRDQEQRRLEGTPPRVLPLYGFYTPYEGAVCLVNAKPERGTLRDALRSGAPLDPMKIIKGIAQVLLLVHTMQPPIFHGDLNCTSIVIDKDWNPLLQDFRLSKTAYDVSGPTAVTHTIERHTPGGIEPVRWMAPETFNPRVGSTRSDIWSFGMVMYEILTKNDPYHECSMFTVIAKVANGGTPSRPEAITDDKVWDLMKDCWMLNPSERPPIQDVIRRLEAL</sequence>
<dbReference type="EMBL" id="MU117978">
    <property type="protein sequence ID" value="KAF9651049.1"/>
    <property type="molecule type" value="Genomic_DNA"/>
</dbReference>
<gene>
    <name evidence="1" type="ORF">BDM02DRAFT_953433</name>
</gene>
<keyword evidence="2" id="KW-1185">Reference proteome</keyword>
<evidence type="ECO:0000313" key="2">
    <source>
        <dbReference type="Proteomes" id="UP000886501"/>
    </source>
</evidence>
<name>A0ACB6ZN88_THEGA</name>
<accession>A0ACB6ZN88</accession>
<protein>
    <submittedName>
        <fullName evidence="1">Kinase-like protein</fullName>
    </submittedName>
</protein>
<reference evidence="1" key="1">
    <citation type="submission" date="2019-10" db="EMBL/GenBank/DDBJ databases">
        <authorList>
            <consortium name="DOE Joint Genome Institute"/>
            <person name="Kuo A."/>
            <person name="Miyauchi S."/>
            <person name="Kiss E."/>
            <person name="Drula E."/>
            <person name="Kohler A."/>
            <person name="Sanchez-Garcia M."/>
            <person name="Andreopoulos B."/>
            <person name="Barry K.W."/>
            <person name="Bonito G."/>
            <person name="Buee M."/>
            <person name="Carver A."/>
            <person name="Chen C."/>
            <person name="Cichocki N."/>
            <person name="Clum A."/>
            <person name="Culley D."/>
            <person name="Crous P.W."/>
            <person name="Fauchery L."/>
            <person name="Girlanda M."/>
            <person name="Hayes R."/>
            <person name="Keri Z."/>
            <person name="Labutti K."/>
            <person name="Lipzen A."/>
            <person name="Lombard V."/>
            <person name="Magnuson J."/>
            <person name="Maillard F."/>
            <person name="Morin E."/>
            <person name="Murat C."/>
            <person name="Nolan M."/>
            <person name="Ohm R."/>
            <person name="Pangilinan J."/>
            <person name="Pereira M."/>
            <person name="Perotto S."/>
            <person name="Peter M."/>
            <person name="Riley R."/>
            <person name="Sitrit Y."/>
            <person name="Stielow B."/>
            <person name="Szollosi G."/>
            <person name="Zifcakova L."/>
            <person name="Stursova M."/>
            <person name="Spatafora J.W."/>
            <person name="Tedersoo L."/>
            <person name="Vaario L.-M."/>
            <person name="Yamada A."/>
            <person name="Yan M."/>
            <person name="Wang P."/>
            <person name="Xu J."/>
            <person name="Bruns T."/>
            <person name="Baldrian P."/>
            <person name="Vilgalys R."/>
            <person name="Henrissat B."/>
            <person name="Grigoriev I.V."/>
            <person name="Hibbett D."/>
            <person name="Nagy L.G."/>
            <person name="Martin F.M."/>
        </authorList>
    </citation>
    <scope>NUCLEOTIDE SEQUENCE</scope>
    <source>
        <strain evidence="1">P2</strain>
    </source>
</reference>
<proteinExistence type="predicted"/>
<evidence type="ECO:0000313" key="1">
    <source>
        <dbReference type="EMBL" id="KAF9651049.1"/>
    </source>
</evidence>
<comment type="caution">
    <text evidence="1">The sequence shown here is derived from an EMBL/GenBank/DDBJ whole genome shotgun (WGS) entry which is preliminary data.</text>
</comment>
<dbReference type="Proteomes" id="UP000886501">
    <property type="component" value="Unassembled WGS sequence"/>
</dbReference>
<reference evidence="1" key="2">
    <citation type="journal article" date="2020" name="Nat. Commun.">
        <title>Large-scale genome sequencing of mycorrhizal fungi provides insights into the early evolution of symbiotic traits.</title>
        <authorList>
            <person name="Miyauchi S."/>
            <person name="Kiss E."/>
            <person name="Kuo A."/>
            <person name="Drula E."/>
            <person name="Kohler A."/>
            <person name="Sanchez-Garcia M."/>
            <person name="Morin E."/>
            <person name="Andreopoulos B."/>
            <person name="Barry K.W."/>
            <person name="Bonito G."/>
            <person name="Buee M."/>
            <person name="Carver A."/>
            <person name="Chen C."/>
            <person name="Cichocki N."/>
            <person name="Clum A."/>
            <person name="Culley D."/>
            <person name="Crous P.W."/>
            <person name="Fauchery L."/>
            <person name="Girlanda M."/>
            <person name="Hayes R.D."/>
            <person name="Keri Z."/>
            <person name="LaButti K."/>
            <person name="Lipzen A."/>
            <person name="Lombard V."/>
            <person name="Magnuson J."/>
            <person name="Maillard F."/>
            <person name="Murat C."/>
            <person name="Nolan M."/>
            <person name="Ohm R.A."/>
            <person name="Pangilinan J."/>
            <person name="Pereira M.F."/>
            <person name="Perotto S."/>
            <person name="Peter M."/>
            <person name="Pfister S."/>
            <person name="Riley R."/>
            <person name="Sitrit Y."/>
            <person name="Stielow J.B."/>
            <person name="Szollosi G."/>
            <person name="Zifcakova L."/>
            <person name="Stursova M."/>
            <person name="Spatafora J.W."/>
            <person name="Tedersoo L."/>
            <person name="Vaario L.M."/>
            <person name="Yamada A."/>
            <person name="Yan M."/>
            <person name="Wang P."/>
            <person name="Xu J."/>
            <person name="Bruns T."/>
            <person name="Baldrian P."/>
            <person name="Vilgalys R."/>
            <person name="Dunand C."/>
            <person name="Henrissat B."/>
            <person name="Grigoriev I.V."/>
            <person name="Hibbett D."/>
            <person name="Nagy L.G."/>
            <person name="Martin F.M."/>
        </authorList>
    </citation>
    <scope>NUCLEOTIDE SEQUENCE</scope>
    <source>
        <strain evidence="1">P2</strain>
    </source>
</reference>
<organism evidence="1 2">
    <name type="scientific">Thelephora ganbajun</name>
    <name type="common">Ganba fungus</name>
    <dbReference type="NCBI Taxonomy" id="370292"/>
    <lineage>
        <taxon>Eukaryota</taxon>
        <taxon>Fungi</taxon>
        <taxon>Dikarya</taxon>
        <taxon>Basidiomycota</taxon>
        <taxon>Agaricomycotina</taxon>
        <taxon>Agaricomycetes</taxon>
        <taxon>Thelephorales</taxon>
        <taxon>Thelephoraceae</taxon>
        <taxon>Thelephora</taxon>
    </lineage>
</organism>